<proteinExistence type="predicted"/>
<feature type="non-terminal residue" evidence="1">
    <location>
        <position position="1"/>
    </location>
</feature>
<name>A0A371G7Z3_MUCPR</name>
<dbReference type="Proteomes" id="UP000257109">
    <property type="component" value="Unassembled WGS sequence"/>
</dbReference>
<dbReference type="OrthoDB" id="1459910at2759"/>
<evidence type="ECO:0000313" key="1">
    <source>
        <dbReference type="EMBL" id="RDX86664.1"/>
    </source>
</evidence>
<protein>
    <submittedName>
        <fullName evidence="1">Uncharacterized protein</fullName>
    </submittedName>
</protein>
<keyword evidence="2" id="KW-1185">Reference proteome</keyword>
<evidence type="ECO:0000313" key="2">
    <source>
        <dbReference type="Proteomes" id="UP000257109"/>
    </source>
</evidence>
<sequence>MKGVVFNIFEAMKHPTEDHSLFGIDLMDELVEECLQLDSNNESISNFAKDTNSIDCLGSLIEEVEYDEVWEVHNLSDSKDDNINLVDLSHKAEWIKLLDQVCKYENPECVNKADVQVVETKKLFPT</sequence>
<reference evidence="1" key="1">
    <citation type="submission" date="2018-05" db="EMBL/GenBank/DDBJ databases">
        <title>Draft genome of Mucuna pruriens seed.</title>
        <authorList>
            <person name="Nnadi N.E."/>
            <person name="Vos R."/>
            <person name="Hasami M.H."/>
            <person name="Devisetty U.K."/>
            <person name="Aguiy J.C."/>
        </authorList>
    </citation>
    <scope>NUCLEOTIDE SEQUENCE [LARGE SCALE GENOMIC DNA]</scope>
    <source>
        <strain evidence="1">JCA_2017</strain>
    </source>
</reference>
<organism evidence="1 2">
    <name type="scientific">Mucuna pruriens</name>
    <name type="common">Velvet bean</name>
    <name type="synonym">Dolichos pruriens</name>
    <dbReference type="NCBI Taxonomy" id="157652"/>
    <lineage>
        <taxon>Eukaryota</taxon>
        <taxon>Viridiplantae</taxon>
        <taxon>Streptophyta</taxon>
        <taxon>Embryophyta</taxon>
        <taxon>Tracheophyta</taxon>
        <taxon>Spermatophyta</taxon>
        <taxon>Magnoliopsida</taxon>
        <taxon>eudicotyledons</taxon>
        <taxon>Gunneridae</taxon>
        <taxon>Pentapetalae</taxon>
        <taxon>rosids</taxon>
        <taxon>fabids</taxon>
        <taxon>Fabales</taxon>
        <taxon>Fabaceae</taxon>
        <taxon>Papilionoideae</taxon>
        <taxon>50 kb inversion clade</taxon>
        <taxon>NPAAA clade</taxon>
        <taxon>indigoferoid/millettioid clade</taxon>
        <taxon>Phaseoleae</taxon>
        <taxon>Mucuna</taxon>
    </lineage>
</organism>
<accession>A0A371G7Z3</accession>
<dbReference type="EMBL" id="QJKJ01006453">
    <property type="protein sequence ID" value="RDX86664.1"/>
    <property type="molecule type" value="Genomic_DNA"/>
</dbReference>
<dbReference type="AlphaFoldDB" id="A0A371G7Z3"/>
<gene>
    <name evidence="1" type="ORF">CR513_31982</name>
</gene>
<comment type="caution">
    <text evidence="1">The sequence shown here is derived from an EMBL/GenBank/DDBJ whole genome shotgun (WGS) entry which is preliminary data.</text>
</comment>